<evidence type="ECO:0000256" key="3">
    <source>
        <dbReference type="ARBA" id="ARBA00022692"/>
    </source>
</evidence>
<dbReference type="PANTHER" id="PTHR24064">
    <property type="entry name" value="SOLUTE CARRIER FAMILY 22 MEMBER"/>
    <property type="match status" value="1"/>
</dbReference>
<feature type="transmembrane region" description="Helical" evidence="6">
    <location>
        <begin position="135"/>
        <end position="152"/>
    </location>
</feature>
<evidence type="ECO:0000256" key="5">
    <source>
        <dbReference type="ARBA" id="ARBA00023136"/>
    </source>
</evidence>
<feature type="transmembrane region" description="Helical" evidence="6">
    <location>
        <begin position="285"/>
        <end position="316"/>
    </location>
</feature>
<keyword evidence="4 6" id="KW-1133">Transmembrane helix</keyword>
<keyword evidence="5 6" id="KW-0472">Membrane</keyword>
<feature type="transmembrane region" description="Helical" evidence="6">
    <location>
        <begin position="110"/>
        <end position="128"/>
    </location>
</feature>
<name>A0A1W1WHQ0_SULTA</name>
<feature type="transmembrane region" description="Helical" evidence="6">
    <location>
        <begin position="254"/>
        <end position="273"/>
    </location>
</feature>
<dbReference type="STRING" id="28034.BFX07_12755"/>
<reference evidence="9" key="1">
    <citation type="submission" date="2017-04" db="EMBL/GenBank/DDBJ databases">
        <authorList>
            <person name="Varghese N."/>
            <person name="Submissions S."/>
        </authorList>
    </citation>
    <scope>NUCLEOTIDE SEQUENCE [LARGE SCALE GENOMIC DNA]</scope>
    <source>
        <strain evidence="9">DSM 9293</strain>
    </source>
</reference>
<keyword evidence="3 6" id="KW-0812">Transmembrane</keyword>
<dbReference type="Pfam" id="PF00083">
    <property type="entry name" value="Sugar_tr"/>
    <property type="match status" value="1"/>
</dbReference>
<dbReference type="InterPro" id="IPR020846">
    <property type="entry name" value="MFS_dom"/>
</dbReference>
<dbReference type="EMBL" id="FWWY01000001">
    <property type="protein sequence ID" value="SMC05838.1"/>
    <property type="molecule type" value="Genomic_DNA"/>
</dbReference>
<dbReference type="InterPro" id="IPR036259">
    <property type="entry name" value="MFS_trans_sf"/>
</dbReference>
<organism evidence="8 9">
    <name type="scientific">Sulfobacillus thermosulfidooxidans (strain DSM 9293 / VKM B-1269 / AT-1)</name>
    <dbReference type="NCBI Taxonomy" id="929705"/>
    <lineage>
        <taxon>Bacteria</taxon>
        <taxon>Bacillati</taxon>
        <taxon>Bacillota</taxon>
        <taxon>Clostridia</taxon>
        <taxon>Eubacteriales</taxon>
        <taxon>Clostridiales Family XVII. Incertae Sedis</taxon>
        <taxon>Sulfobacillus</taxon>
    </lineage>
</organism>
<feature type="transmembrane region" description="Helical" evidence="6">
    <location>
        <begin position="84"/>
        <end position="104"/>
    </location>
</feature>
<accession>A0A1W1WHQ0</accession>
<keyword evidence="2" id="KW-0813">Transport</keyword>
<feature type="transmembrane region" description="Helical" evidence="6">
    <location>
        <begin position="51"/>
        <end position="72"/>
    </location>
</feature>
<evidence type="ECO:0000259" key="7">
    <source>
        <dbReference type="PROSITE" id="PS50850"/>
    </source>
</evidence>
<evidence type="ECO:0000313" key="8">
    <source>
        <dbReference type="EMBL" id="SMC05838.1"/>
    </source>
</evidence>
<feature type="transmembrane region" description="Helical" evidence="6">
    <location>
        <begin position="231"/>
        <end position="248"/>
    </location>
</feature>
<keyword evidence="9" id="KW-1185">Reference proteome</keyword>
<evidence type="ECO:0000256" key="4">
    <source>
        <dbReference type="ARBA" id="ARBA00022989"/>
    </source>
</evidence>
<dbReference type="Gene3D" id="1.20.1250.20">
    <property type="entry name" value="MFS general substrate transporter like domains"/>
    <property type="match status" value="1"/>
</dbReference>
<evidence type="ECO:0000256" key="2">
    <source>
        <dbReference type="ARBA" id="ARBA00022448"/>
    </source>
</evidence>
<comment type="subcellular location">
    <subcellularLocation>
        <location evidence="1">Cell membrane</location>
        <topology evidence="1">Multi-pass membrane protein</topology>
    </subcellularLocation>
</comment>
<dbReference type="AlphaFoldDB" id="A0A1W1WHQ0"/>
<dbReference type="InterPro" id="IPR005828">
    <property type="entry name" value="MFS_sugar_transport-like"/>
</dbReference>
<evidence type="ECO:0000313" key="9">
    <source>
        <dbReference type="Proteomes" id="UP000192660"/>
    </source>
</evidence>
<evidence type="ECO:0000256" key="1">
    <source>
        <dbReference type="ARBA" id="ARBA00004651"/>
    </source>
</evidence>
<dbReference type="Proteomes" id="UP000192660">
    <property type="component" value="Unassembled WGS sequence"/>
</dbReference>
<feature type="transmembrane region" description="Helical" evidence="6">
    <location>
        <begin position="164"/>
        <end position="181"/>
    </location>
</feature>
<evidence type="ECO:0000256" key="6">
    <source>
        <dbReference type="SAM" id="Phobius"/>
    </source>
</evidence>
<sequence length="413" mass="45009">MIFISPPMNNTHRIIFTFSLISVLVATYNLTLTSGLLHHFHRIWHLHPSTLSLINAAPLVGMAVGGLLLGMLSDRVGRATILRWNWLIIFLSSVAVLFVFSPLTLITARVLLGIGLGSDFAIIFPYIVELGNRSRMVIAVLGLGDFGQWLAYAVDALAQHLKLYRLPFVLGILWVIPLALGRRQLPESLVWQQYRVKNYARWMLSLRTSKTRTHVVKTGLPWALHQISGQGLALFLPSLLLGLMPSAAPWGPTVIKFLVLPAFLVTIQVVRIMGPVKWQVATFSLRALSFSGACVAIGAHWSHWIAIALLTGALFWGSAGPDKTTVLIPSLLFRPSIHTSGQGMAEFLGRLGSLLGVLLFGSLVITGHTLVALVGFALSDFLGAAISLSLFAIPLWSLPTGHKPLPASSLIHD</sequence>
<feature type="transmembrane region" description="Helical" evidence="6">
    <location>
        <begin position="12"/>
        <end position="31"/>
    </location>
</feature>
<dbReference type="PROSITE" id="PS50850">
    <property type="entry name" value="MFS"/>
    <property type="match status" value="1"/>
</dbReference>
<proteinExistence type="predicted"/>
<feature type="domain" description="Major facilitator superfamily (MFS) profile" evidence="7">
    <location>
        <begin position="15"/>
        <end position="395"/>
    </location>
</feature>
<gene>
    <name evidence="8" type="ORF">SAMN00768000_2483</name>
</gene>
<dbReference type="GO" id="GO:0022857">
    <property type="term" value="F:transmembrane transporter activity"/>
    <property type="evidence" value="ECO:0007669"/>
    <property type="project" value="InterPro"/>
</dbReference>
<dbReference type="GO" id="GO:0005886">
    <property type="term" value="C:plasma membrane"/>
    <property type="evidence" value="ECO:0007669"/>
    <property type="project" value="UniProtKB-SubCell"/>
</dbReference>
<protein>
    <submittedName>
        <fullName evidence="8">Sugar transporter</fullName>
    </submittedName>
</protein>
<feature type="transmembrane region" description="Helical" evidence="6">
    <location>
        <begin position="354"/>
        <end position="374"/>
    </location>
</feature>
<feature type="transmembrane region" description="Helical" evidence="6">
    <location>
        <begin position="381"/>
        <end position="398"/>
    </location>
</feature>
<keyword evidence="8" id="KW-0762">Sugar transport</keyword>
<dbReference type="SUPFAM" id="SSF103473">
    <property type="entry name" value="MFS general substrate transporter"/>
    <property type="match status" value="1"/>
</dbReference>